<dbReference type="InterPro" id="IPR050918">
    <property type="entry name" value="CNF-like_PLA2_Inhibitor"/>
</dbReference>
<dbReference type="Pfam" id="PF00021">
    <property type="entry name" value="UPAR_LY6"/>
    <property type="match status" value="1"/>
</dbReference>
<accession>A0AA88P7M2</accession>
<keyword evidence="8" id="KW-1133">Transmembrane helix</keyword>
<organism evidence="11 12">
    <name type="scientific">Cirrhinus molitorella</name>
    <name type="common">mud carp</name>
    <dbReference type="NCBI Taxonomy" id="172907"/>
    <lineage>
        <taxon>Eukaryota</taxon>
        <taxon>Metazoa</taxon>
        <taxon>Chordata</taxon>
        <taxon>Craniata</taxon>
        <taxon>Vertebrata</taxon>
        <taxon>Euteleostomi</taxon>
        <taxon>Actinopterygii</taxon>
        <taxon>Neopterygii</taxon>
        <taxon>Teleostei</taxon>
        <taxon>Ostariophysi</taxon>
        <taxon>Cypriniformes</taxon>
        <taxon>Cyprinidae</taxon>
        <taxon>Labeoninae</taxon>
        <taxon>Labeonini</taxon>
        <taxon>Cirrhinus</taxon>
    </lineage>
</organism>
<evidence type="ECO:0000256" key="2">
    <source>
        <dbReference type="ARBA" id="ARBA00004613"/>
    </source>
</evidence>
<evidence type="ECO:0000313" key="11">
    <source>
        <dbReference type="EMBL" id="KAK2872334.1"/>
    </source>
</evidence>
<reference evidence="11" key="1">
    <citation type="submission" date="2023-08" db="EMBL/GenBank/DDBJ databases">
        <title>Chromosome-level Genome Assembly of mud carp (Cirrhinus molitorella).</title>
        <authorList>
            <person name="Liu H."/>
        </authorList>
    </citation>
    <scope>NUCLEOTIDE SEQUENCE</scope>
    <source>
        <strain evidence="11">Prfri</strain>
        <tissue evidence="11">Muscle</tissue>
    </source>
</reference>
<comment type="subcellular location">
    <subcellularLocation>
        <location evidence="1">Cell membrane</location>
    </subcellularLocation>
    <subcellularLocation>
        <location evidence="2">Secreted</location>
    </subcellularLocation>
</comment>
<protein>
    <recommendedName>
        <fullName evidence="10">UPAR/Ly6 domain-containing protein</fullName>
    </recommendedName>
</protein>
<keyword evidence="6 8" id="KW-0472">Membrane</keyword>
<keyword evidence="7" id="KW-0325">Glycoprotein</keyword>
<dbReference type="SMART" id="SM00134">
    <property type="entry name" value="LU"/>
    <property type="match status" value="2"/>
</dbReference>
<dbReference type="Gene3D" id="2.10.60.10">
    <property type="entry name" value="CD59"/>
    <property type="match status" value="2"/>
</dbReference>
<keyword evidence="8" id="KW-0812">Transmembrane</keyword>
<keyword evidence="4" id="KW-0964">Secreted</keyword>
<dbReference type="EMBL" id="JAUYZG010000022">
    <property type="protein sequence ID" value="KAK2872334.1"/>
    <property type="molecule type" value="Genomic_DNA"/>
</dbReference>
<keyword evidence="3" id="KW-1003">Cell membrane</keyword>
<feature type="domain" description="UPAR/Ly6" evidence="10">
    <location>
        <begin position="20"/>
        <end position="107"/>
    </location>
</feature>
<gene>
    <name evidence="11" type="ORF">Q8A67_022231</name>
</gene>
<dbReference type="GO" id="GO:0005576">
    <property type="term" value="C:extracellular region"/>
    <property type="evidence" value="ECO:0007669"/>
    <property type="project" value="UniProtKB-SubCell"/>
</dbReference>
<dbReference type="Proteomes" id="UP001187343">
    <property type="component" value="Unassembled WGS sequence"/>
</dbReference>
<feature type="transmembrane region" description="Helical" evidence="8">
    <location>
        <begin position="182"/>
        <end position="202"/>
    </location>
</feature>
<dbReference type="AlphaFoldDB" id="A0AA88P7M2"/>
<feature type="domain" description="UPAR/Ly6" evidence="10">
    <location>
        <begin position="109"/>
        <end position="192"/>
    </location>
</feature>
<dbReference type="PANTHER" id="PTHR20914:SF24">
    <property type="entry name" value="LYMPHOCYTE ANTIGEN 6 FAMILY MEMBER M2-RELATED"/>
    <property type="match status" value="1"/>
</dbReference>
<keyword evidence="5 9" id="KW-0732">Signal</keyword>
<dbReference type="PANTHER" id="PTHR20914">
    <property type="entry name" value="LY6/PLAUR DOMAIN-CONTAINING PROTEIN 8"/>
    <property type="match status" value="1"/>
</dbReference>
<evidence type="ECO:0000256" key="8">
    <source>
        <dbReference type="SAM" id="Phobius"/>
    </source>
</evidence>
<dbReference type="InterPro" id="IPR045860">
    <property type="entry name" value="Snake_toxin-like_sf"/>
</dbReference>
<evidence type="ECO:0000256" key="7">
    <source>
        <dbReference type="ARBA" id="ARBA00023180"/>
    </source>
</evidence>
<dbReference type="Pfam" id="PF00087">
    <property type="entry name" value="Toxin_TOLIP"/>
    <property type="match status" value="1"/>
</dbReference>
<dbReference type="GO" id="GO:0005886">
    <property type="term" value="C:plasma membrane"/>
    <property type="evidence" value="ECO:0007669"/>
    <property type="project" value="UniProtKB-SubCell"/>
</dbReference>
<dbReference type="SUPFAM" id="SSF57302">
    <property type="entry name" value="Snake toxin-like"/>
    <property type="match status" value="2"/>
</dbReference>
<evidence type="ECO:0000256" key="3">
    <source>
        <dbReference type="ARBA" id="ARBA00022475"/>
    </source>
</evidence>
<evidence type="ECO:0000256" key="4">
    <source>
        <dbReference type="ARBA" id="ARBA00022525"/>
    </source>
</evidence>
<sequence length="203" mass="21475">MDVPFSVFLLFILFTAGHSLQCYECASPSSCTDQKVTTCPNGITKCISSVTAAQIGNKTSKIKFKGCVTECQSSSFNFGTSMLSSSCCNTDLCNANDASDPSTDPSGKKCYYCNGQGCSNTLTCAGSQDHCIKATVNLAVFGSQSAVYKGCVSKSICDATTSTSFPYVQDILCCKGDLCNSAQSGTLSFLFLCCFLLSFILLH</sequence>
<feature type="signal peptide" evidence="9">
    <location>
        <begin position="1"/>
        <end position="19"/>
    </location>
</feature>
<dbReference type="InterPro" id="IPR035076">
    <property type="entry name" value="Toxin/TOLIP"/>
</dbReference>
<evidence type="ECO:0000256" key="5">
    <source>
        <dbReference type="ARBA" id="ARBA00022729"/>
    </source>
</evidence>
<evidence type="ECO:0000256" key="9">
    <source>
        <dbReference type="SAM" id="SignalP"/>
    </source>
</evidence>
<evidence type="ECO:0000256" key="6">
    <source>
        <dbReference type="ARBA" id="ARBA00023136"/>
    </source>
</evidence>
<evidence type="ECO:0000256" key="1">
    <source>
        <dbReference type="ARBA" id="ARBA00004236"/>
    </source>
</evidence>
<feature type="chain" id="PRO_5041654453" description="UPAR/Ly6 domain-containing protein" evidence="9">
    <location>
        <begin position="20"/>
        <end position="203"/>
    </location>
</feature>
<comment type="caution">
    <text evidence="11">The sequence shown here is derived from an EMBL/GenBank/DDBJ whole genome shotgun (WGS) entry which is preliminary data.</text>
</comment>
<dbReference type="InterPro" id="IPR016054">
    <property type="entry name" value="LY6_UPA_recep-like"/>
</dbReference>
<dbReference type="InterPro" id="IPR018363">
    <property type="entry name" value="CD59_antigen_CS"/>
</dbReference>
<name>A0AA88P7M2_9TELE</name>
<keyword evidence="12" id="KW-1185">Reference proteome</keyword>
<proteinExistence type="predicted"/>
<dbReference type="PROSITE" id="PS00983">
    <property type="entry name" value="LY6_UPAR"/>
    <property type="match status" value="1"/>
</dbReference>
<evidence type="ECO:0000313" key="12">
    <source>
        <dbReference type="Proteomes" id="UP001187343"/>
    </source>
</evidence>
<evidence type="ECO:0000259" key="10">
    <source>
        <dbReference type="SMART" id="SM00134"/>
    </source>
</evidence>